<dbReference type="Proteomes" id="UP001143856">
    <property type="component" value="Unassembled WGS sequence"/>
</dbReference>
<evidence type="ECO:0000313" key="2">
    <source>
        <dbReference type="Proteomes" id="UP001143856"/>
    </source>
</evidence>
<dbReference type="EMBL" id="JAPDGR010001737">
    <property type="protein sequence ID" value="KAJ2980034.1"/>
    <property type="molecule type" value="Genomic_DNA"/>
</dbReference>
<protein>
    <submittedName>
        <fullName evidence="1">Uncharacterized protein</fullName>
    </submittedName>
</protein>
<accession>A0ACC1NNN9</accession>
<evidence type="ECO:0000313" key="1">
    <source>
        <dbReference type="EMBL" id="KAJ2980034.1"/>
    </source>
</evidence>
<gene>
    <name evidence="1" type="ORF">NUW58_g7053</name>
</gene>
<proteinExistence type="predicted"/>
<name>A0ACC1NNN9_9PEZI</name>
<keyword evidence="2" id="KW-1185">Reference proteome</keyword>
<comment type="caution">
    <text evidence="1">The sequence shown here is derived from an EMBL/GenBank/DDBJ whole genome shotgun (WGS) entry which is preliminary data.</text>
</comment>
<organism evidence="1 2">
    <name type="scientific">Xylaria curta</name>
    <dbReference type="NCBI Taxonomy" id="42375"/>
    <lineage>
        <taxon>Eukaryota</taxon>
        <taxon>Fungi</taxon>
        <taxon>Dikarya</taxon>
        <taxon>Ascomycota</taxon>
        <taxon>Pezizomycotina</taxon>
        <taxon>Sordariomycetes</taxon>
        <taxon>Xylariomycetidae</taxon>
        <taxon>Xylariales</taxon>
        <taxon>Xylariaceae</taxon>
        <taxon>Xylaria</taxon>
    </lineage>
</organism>
<reference evidence="1" key="1">
    <citation type="submission" date="2022-10" db="EMBL/GenBank/DDBJ databases">
        <title>Genome Sequence of Xylaria curta.</title>
        <authorList>
            <person name="Buettner E."/>
        </authorList>
    </citation>
    <scope>NUCLEOTIDE SEQUENCE</scope>
    <source>
        <strain evidence="1">Babe10</strain>
    </source>
</reference>
<sequence>MSWRRSAQLARGALTRRTGRVPYSTTAEVPEHKEHRATFLGFEYMSPLTVPRPRALEADENLHSPPIAPPRVSWFKANRKLAKTLELSRKTNEEIEAALARLINHPHTTSDDCSETVRLADAWIPAVGRWTYKLVFSRRQYLELKATELLLEALWRVPYIPHRERITLNILNFRRPKKEEVVGWPGGRQLLVHYIAVTKRHISAFTTPEQIKKKWTRQPLPDSPAFFKACLNRALLLVEVIDRLFIAVCLIGAQRNLMRVVDEIVPIVTRLELIDERVWLTSHLENSQSYILDLDAAVSEVTQRGFMPAGSALASDLLN</sequence>